<evidence type="ECO:0000313" key="2">
    <source>
        <dbReference type="Proteomes" id="UP000018808"/>
    </source>
</evidence>
<evidence type="ECO:0000313" key="1">
    <source>
        <dbReference type="EMBL" id="AHB80543.1"/>
    </source>
</evidence>
<organism evidence="1 2">
    <name type="scientific">Synechococcus phage ACG-2014h</name>
    <dbReference type="NCBI Taxonomy" id="1340810"/>
    <lineage>
        <taxon>Viruses</taxon>
        <taxon>Duplodnaviria</taxon>
        <taxon>Heunggongvirae</taxon>
        <taxon>Uroviricota</taxon>
        <taxon>Caudoviricetes</taxon>
        <taxon>Pantevenvirales</taxon>
        <taxon>Kyanoviridae</taxon>
        <taxon>Sedonavirus</taxon>
        <taxon>Sedonavirus tusconh</taxon>
    </lineage>
</organism>
<keyword evidence="2" id="KW-1185">Reference proteome</keyword>
<sequence>MNIFVTNEFPAESAVVLPDKHIVKMPLECCQMLSIVASDKWGHGYGTLPKKDGNPYATEKGAFRNHPCTIWARESIHNAYWLIKHGMNLCDEYSLRYDKQHTCYNTLLHAYYLFPEGKIAKHTPFVRAMPDEFKFDDSITTIEAYKMYIASKPWVKDNYLRMPNRKPSWV</sequence>
<name>V5USB0_9CAUD</name>
<dbReference type="GeneID" id="18504705"/>
<gene>
    <name evidence="1" type="ORF">S-MbCM7_129</name>
</gene>
<dbReference type="InterPro" id="IPR004260">
    <property type="entry name" value="Pyr-dimer_DNA_glycosylase"/>
</dbReference>
<dbReference type="EMBL" id="KF156338">
    <property type="protein sequence ID" value="AHB80543.1"/>
    <property type="molecule type" value="Genomic_DNA"/>
</dbReference>
<dbReference type="RefSeq" id="YP_009008263.1">
    <property type="nucleotide sequence ID" value="NC_023587.1"/>
</dbReference>
<protein>
    <submittedName>
        <fullName evidence="1">Uncharacterized protein</fullName>
    </submittedName>
</protein>
<dbReference type="Pfam" id="PF03013">
    <property type="entry name" value="Pyr_excise"/>
    <property type="match status" value="1"/>
</dbReference>
<dbReference type="Proteomes" id="UP000018808">
    <property type="component" value="Segment"/>
</dbReference>
<dbReference type="OrthoDB" id="9403at10239"/>
<proteinExistence type="predicted"/>
<reference evidence="1 2" key="1">
    <citation type="journal article" date="2014" name="Nature">
        <title>Viral tagging reveals discrete populations in Synechococcus viral genome sequence space.</title>
        <authorList>
            <person name="Deng L."/>
            <person name="Ignacio Espinoza J.C."/>
            <person name="Gregory A.C."/>
            <person name="Poulos B.T."/>
            <person name="Weitz J.S."/>
            <person name="Hugenholtz P."/>
            <person name="Sullivan M.B."/>
        </authorList>
    </citation>
    <scope>NUCLEOTIDE SEQUENCE [LARGE SCALE GENOMIC DNA]</scope>
</reference>
<dbReference type="KEGG" id="vg:18504705"/>
<accession>V5USB0</accession>